<protein>
    <submittedName>
        <fullName evidence="9">Mechanosensitive ion channel</fullName>
    </submittedName>
</protein>
<dbReference type="SUPFAM" id="SSF82861">
    <property type="entry name" value="Mechanosensitive channel protein MscS (YggB), transmembrane region"/>
    <property type="match status" value="1"/>
</dbReference>
<evidence type="ECO:0000256" key="5">
    <source>
        <dbReference type="ARBA" id="ARBA00022989"/>
    </source>
</evidence>
<evidence type="ECO:0000259" key="8">
    <source>
        <dbReference type="Pfam" id="PF00924"/>
    </source>
</evidence>
<gene>
    <name evidence="9" type="ORF">SAMN04488561_6993</name>
</gene>
<evidence type="ECO:0000256" key="3">
    <source>
        <dbReference type="ARBA" id="ARBA00022475"/>
    </source>
</evidence>
<dbReference type="Gene3D" id="2.30.30.60">
    <property type="match status" value="1"/>
</dbReference>
<dbReference type="InterPro" id="IPR011014">
    <property type="entry name" value="MscS_channel_TM-2"/>
</dbReference>
<dbReference type="InterPro" id="IPR006685">
    <property type="entry name" value="MscS_channel_2nd"/>
</dbReference>
<dbReference type="Pfam" id="PF00924">
    <property type="entry name" value="MS_channel_2nd"/>
    <property type="match status" value="1"/>
</dbReference>
<dbReference type="Proteomes" id="UP000181980">
    <property type="component" value="Unassembled WGS sequence"/>
</dbReference>
<comment type="subcellular location">
    <subcellularLocation>
        <location evidence="1">Cell membrane</location>
        <topology evidence="1">Multi-pass membrane protein</topology>
    </subcellularLocation>
</comment>
<evidence type="ECO:0000256" key="6">
    <source>
        <dbReference type="ARBA" id="ARBA00023136"/>
    </source>
</evidence>
<feature type="transmembrane region" description="Helical" evidence="7">
    <location>
        <begin position="80"/>
        <end position="108"/>
    </location>
</feature>
<evidence type="ECO:0000256" key="2">
    <source>
        <dbReference type="ARBA" id="ARBA00008017"/>
    </source>
</evidence>
<feature type="transmembrane region" description="Helical" evidence="7">
    <location>
        <begin position="53"/>
        <end position="74"/>
    </location>
</feature>
<accession>A0A1H5PYH8</accession>
<dbReference type="PANTHER" id="PTHR30221:SF1">
    <property type="entry name" value="SMALL-CONDUCTANCE MECHANOSENSITIVE CHANNEL"/>
    <property type="match status" value="1"/>
</dbReference>
<evidence type="ECO:0000313" key="9">
    <source>
        <dbReference type="EMBL" id="SEF18922.1"/>
    </source>
</evidence>
<evidence type="ECO:0000256" key="4">
    <source>
        <dbReference type="ARBA" id="ARBA00022692"/>
    </source>
</evidence>
<dbReference type="SUPFAM" id="SSF50182">
    <property type="entry name" value="Sm-like ribonucleoproteins"/>
    <property type="match status" value="1"/>
</dbReference>
<dbReference type="STRING" id="561176.SAMN04488561_6993"/>
<dbReference type="RefSeq" id="WP_069111328.1">
    <property type="nucleotide sequence ID" value="NZ_FNUC01000004.1"/>
</dbReference>
<dbReference type="InterPro" id="IPR045275">
    <property type="entry name" value="MscS_archaea/bacteria_type"/>
</dbReference>
<feature type="domain" description="Mechanosensitive ion channel MscS" evidence="8">
    <location>
        <begin position="98"/>
        <end position="163"/>
    </location>
</feature>
<dbReference type="EMBL" id="FNUC01000004">
    <property type="protein sequence ID" value="SEF18922.1"/>
    <property type="molecule type" value="Genomic_DNA"/>
</dbReference>
<keyword evidence="4 7" id="KW-0812">Transmembrane</keyword>
<name>A0A1H5PYH8_9ACTN</name>
<organism evidence="9 10">
    <name type="scientific">Jiangella alba</name>
    <dbReference type="NCBI Taxonomy" id="561176"/>
    <lineage>
        <taxon>Bacteria</taxon>
        <taxon>Bacillati</taxon>
        <taxon>Actinomycetota</taxon>
        <taxon>Actinomycetes</taxon>
        <taxon>Jiangellales</taxon>
        <taxon>Jiangellaceae</taxon>
        <taxon>Jiangella</taxon>
    </lineage>
</organism>
<dbReference type="SUPFAM" id="SSF82689">
    <property type="entry name" value="Mechanosensitive channel protein MscS (YggB), C-terminal domain"/>
    <property type="match status" value="1"/>
</dbReference>
<dbReference type="InterPro" id="IPR011066">
    <property type="entry name" value="MscS_channel_C_sf"/>
</dbReference>
<keyword evidence="3" id="KW-1003">Cell membrane</keyword>
<sequence>MRDFFSGLSFTAWDVVLALAVIVAAWLCARYARRAADRILAGVRVPDDLRRAGVRLTGYVVIFLGVGIALSLLGASIQPVLAVAILLAVVAFLALRGIADNVAAGIVIQTRRPVRMDDTIEALGYTGRVRELNSRSVIIETADGRVVHLPNQKLLDNPFVNHSATGRNASELQVRIGGDAADGTPELIAGLLAQTPGVLADPPPRVLVRAVEPHRTTLSVTCWHRPSDGAAVVSAAVTALGRRLAAPGRPVSVVAPPPLPALVPPPDV</sequence>
<feature type="transmembrane region" description="Helical" evidence="7">
    <location>
        <begin position="12"/>
        <end position="32"/>
    </location>
</feature>
<dbReference type="GO" id="GO:0005886">
    <property type="term" value="C:plasma membrane"/>
    <property type="evidence" value="ECO:0007669"/>
    <property type="project" value="UniProtKB-SubCell"/>
</dbReference>
<reference evidence="10" key="1">
    <citation type="submission" date="2016-10" db="EMBL/GenBank/DDBJ databases">
        <authorList>
            <person name="Varghese N."/>
            <person name="Submissions S."/>
        </authorList>
    </citation>
    <scope>NUCLEOTIDE SEQUENCE [LARGE SCALE GENOMIC DNA]</scope>
    <source>
        <strain evidence="10">DSM 45237</strain>
    </source>
</reference>
<dbReference type="PANTHER" id="PTHR30221">
    <property type="entry name" value="SMALL-CONDUCTANCE MECHANOSENSITIVE CHANNEL"/>
    <property type="match status" value="1"/>
</dbReference>
<evidence type="ECO:0000256" key="1">
    <source>
        <dbReference type="ARBA" id="ARBA00004651"/>
    </source>
</evidence>
<keyword evidence="6 7" id="KW-0472">Membrane</keyword>
<evidence type="ECO:0000256" key="7">
    <source>
        <dbReference type="SAM" id="Phobius"/>
    </source>
</evidence>
<keyword evidence="5 7" id="KW-1133">Transmembrane helix</keyword>
<proteinExistence type="inferred from homology"/>
<dbReference type="GO" id="GO:0008381">
    <property type="term" value="F:mechanosensitive monoatomic ion channel activity"/>
    <property type="evidence" value="ECO:0007669"/>
    <property type="project" value="InterPro"/>
</dbReference>
<comment type="similarity">
    <text evidence="2">Belongs to the MscS (TC 1.A.23) family.</text>
</comment>
<keyword evidence="10" id="KW-1185">Reference proteome</keyword>
<dbReference type="Gene3D" id="1.10.287.1260">
    <property type="match status" value="1"/>
</dbReference>
<evidence type="ECO:0000313" key="10">
    <source>
        <dbReference type="Proteomes" id="UP000181980"/>
    </source>
</evidence>
<dbReference type="AlphaFoldDB" id="A0A1H5PYH8"/>
<dbReference type="InterPro" id="IPR010920">
    <property type="entry name" value="LSM_dom_sf"/>
</dbReference>
<dbReference type="InterPro" id="IPR023408">
    <property type="entry name" value="MscS_beta-dom_sf"/>
</dbReference>